<keyword evidence="3" id="KW-1185">Reference proteome</keyword>
<reference evidence="2 3" key="1">
    <citation type="submission" date="2019-03" db="EMBL/GenBank/DDBJ databases">
        <title>Characterization of a novel Mycoplasma cynos real-time PCR assay.</title>
        <authorList>
            <person name="Tallmadge R.L."/>
            <person name="Mitchell P.K."/>
            <person name="Goodman L."/>
        </authorList>
    </citation>
    <scope>NUCLEOTIDE SEQUENCE [LARGE SCALE GENOMIC DNA]</scope>
    <source>
        <strain evidence="2 3">1642</strain>
    </source>
</reference>
<feature type="transmembrane region" description="Helical" evidence="1">
    <location>
        <begin position="12"/>
        <end position="34"/>
    </location>
</feature>
<keyword evidence="1" id="KW-1133">Transmembrane helix</keyword>
<protein>
    <submittedName>
        <fullName evidence="2">Uncharacterized protein</fullName>
    </submittedName>
</protein>
<dbReference type="OrthoDB" id="400414at2"/>
<evidence type="ECO:0000313" key="3">
    <source>
        <dbReference type="Proteomes" id="UP000320801"/>
    </source>
</evidence>
<keyword evidence="1" id="KW-0472">Membrane</keyword>
<sequence length="92" mass="10441">MRKINVKSMTIKWTIVGIIALIALIICSVIIGQITNRIESIKYVKIETLLIDQYIAYKAYGIGFLAFSIVVFLISASIAYKGYRSWNYQSTL</sequence>
<gene>
    <name evidence="2" type="ORF">E1I18_00355</name>
</gene>
<name>A0A507SYA6_9BACT</name>
<keyword evidence="1" id="KW-0812">Transmembrane</keyword>
<dbReference type="AlphaFoldDB" id="A0A507SYA6"/>
<proteinExistence type="predicted"/>
<dbReference type="RefSeq" id="WP_141483625.1">
    <property type="nucleotide sequence ID" value="NZ_SMDN01000001.1"/>
</dbReference>
<feature type="transmembrane region" description="Helical" evidence="1">
    <location>
        <begin position="54"/>
        <end position="80"/>
    </location>
</feature>
<evidence type="ECO:0000313" key="2">
    <source>
        <dbReference type="EMBL" id="TQC54213.1"/>
    </source>
</evidence>
<dbReference type="Proteomes" id="UP000320801">
    <property type="component" value="Unassembled WGS sequence"/>
</dbReference>
<evidence type="ECO:0000256" key="1">
    <source>
        <dbReference type="SAM" id="Phobius"/>
    </source>
</evidence>
<organism evidence="2 3">
    <name type="scientific">Mycoplasmopsis mucosicanis</name>
    <dbReference type="NCBI Taxonomy" id="458208"/>
    <lineage>
        <taxon>Bacteria</taxon>
        <taxon>Bacillati</taxon>
        <taxon>Mycoplasmatota</taxon>
        <taxon>Mycoplasmoidales</taxon>
        <taxon>Metamycoplasmataceae</taxon>
        <taxon>Mycoplasmopsis</taxon>
    </lineage>
</organism>
<accession>A0A507SYA6</accession>
<comment type="caution">
    <text evidence="2">The sequence shown here is derived from an EMBL/GenBank/DDBJ whole genome shotgun (WGS) entry which is preliminary data.</text>
</comment>
<dbReference type="EMBL" id="SMDN01000001">
    <property type="protein sequence ID" value="TQC54213.1"/>
    <property type="molecule type" value="Genomic_DNA"/>
</dbReference>